<evidence type="ECO:0000259" key="9">
    <source>
        <dbReference type="SMART" id="SM01007"/>
    </source>
</evidence>
<dbReference type="STRING" id="502025.Hoch_4248"/>
<dbReference type="SMART" id="SM01007">
    <property type="entry name" value="Aldolase_II"/>
    <property type="match status" value="1"/>
</dbReference>
<dbReference type="InterPro" id="IPR001303">
    <property type="entry name" value="Aldolase_II/adducin_N"/>
</dbReference>
<comment type="function">
    <text evidence="7">Catalyzes the dehydration of methylthioribulose-1-phosphate (MTRu-1-P) into 2,3-diketo-5-methylthiopentyl-1-phosphate (DK-MTP-1-P).</text>
</comment>
<evidence type="ECO:0000256" key="4">
    <source>
        <dbReference type="ARBA" id="ARBA00022833"/>
    </source>
</evidence>
<reference evidence="10 11" key="1">
    <citation type="journal article" date="2010" name="Stand. Genomic Sci.">
        <title>Complete genome sequence of Haliangium ochraceum type strain (SMP-2).</title>
        <authorList>
            <consortium name="US DOE Joint Genome Institute (JGI-PGF)"/>
            <person name="Ivanova N."/>
            <person name="Daum C."/>
            <person name="Lang E."/>
            <person name="Abt B."/>
            <person name="Kopitz M."/>
            <person name="Saunders E."/>
            <person name="Lapidus A."/>
            <person name="Lucas S."/>
            <person name="Glavina Del Rio T."/>
            <person name="Nolan M."/>
            <person name="Tice H."/>
            <person name="Copeland A."/>
            <person name="Cheng J.F."/>
            <person name="Chen F."/>
            <person name="Bruce D."/>
            <person name="Goodwin L."/>
            <person name="Pitluck S."/>
            <person name="Mavromatis K."/>
            <person name="Pati A."/>
            <person name="Mikhailova N."/>
            <person name="Chen A."/>
            <person name="Palaniappan K."/>
            <person name="Land M."/>
            <person name="Hauser L."/>
            <person name="Chang Y.J."/>
            <person name="Jeffries C.D."/>
            <person name="Detter J.C."/>
            <person name="Brettin T."/>
            <person name="Rohde M."/>
            <person name="Goker M."/>
            <person name="Bristow J."/>
            <person name="Markowitz V."/>
            <person name="Eisen J.A."/>
            <person name="Hugenholtz P."/>
            <person name="Kyrpides N.C."/>
            <person name="Klenk H.P."/>
        </authorList>
    </citation>
    <scope>NUCLEOTIDE SEQUENCE [LARGE SCALE GENOMIC DNA]</scope>
    <source>
        <strain evidence="11">DSM 14365 / CIP 107738 / JCM 11303 / AJ 13395 / SMP-2</strain>
    </source>
</reference>
<dbReference type="eggNOG" id="COG0235">
    <property type="taxonomic scope" value="Bacteria"/>
</dbReference>
<protein>
    <recommendedName>
        <fullName evidence="7">Methylthioribulose-1-phosphate dehydratase</fullName>
        <shortName evidence="7">MTRu-1-P dehydratase</shortName>
        <ecNumber evidence="7">4.2.1.109</ecNumber>
    </recommendedName>
</protein>
<keyword evidence="2 7" id="KW-0028">Amino-acid biosynthesis</keyword>
<evidence type="ECO:0000256" key="6">
    <source>
        <dbReference type="ARBA" id="ARBA00023239"/>
    </source>
</evidence>
<sequence length="226" mass="24991">MQAVPHPRALIAELCRHLYQLGWVSGTGGGISVKDRAEQRIYMAPSGVQKERMTAEDMFVLDAEGEVLEAPTGHSKLSECAPLFMHAYRKRDAGAVIHSHSVNAVMATLAPGECFEITHVEMMKGIRGHGYRDRLRVPIIDNTAREAELSDALAAAIDAYPDADAVLVRRHGVYVWGRDWAQAKTQAECYDYLFELATRMRQAGYDPAEPPQRPARRAGFVSGESP</sequence>
<evidence type="ECO:0000256" key="2">
    <source>
        <dbReference type="ARBA" id="ARBA00022605"/>
    </source>
</evidence>
<gene>
    <name evidence="7" type="primary">mtnB</name>
    <name evidence="10" type="ordered locus">Hoch_4248</name>
</gene>
<dbReference type="EC" id="4.2.1.109" evidence="7"/>
<dbReference type="OrthoDB" id="5500703at2"/>
<proteinExistence type="inferred from homology"/>
<name>D0LL25_HALO1</name>
<evidence type="ECO:0000313" key="10">
    <source>
        <dbReference type="EMBL" id="ACY16745.1"/>
    </source>
</evidence>
<evidence type="ECO:0000256" key="1">
    <source>
        <dbReference type="ARBA" id="ARBA00022490"/>
    </source>
</evidence>
<dbReference type="FunFam" id="3.40.225.10:FF:000003">
    <property type="entry name" value="Methylthioribulose-1-phosphate dehydratase"/>
    <property type="match status" value="1"/>
</dbReference>
<evidence type="ECO:0000256" key="5">
    <source>
        <dbReference type="ARBA" id="ARBA00023167"/>
    </source>
</evidence>
<dbReference type="SUPFAM" id="SSF53639">
    <property type="entry name" value="AraD/HMP-PK domain-like"/>
    <property type="match status" value="1"/>
</dbReference>
<dbReference type="HAMAP" id="MF_01677">
    <property type="entry name" value="Salvage_MtnB"/>
    <property type="match status" value="1"/>
</dbReference>
<dbReference type="UniPathway" id="UPA00904">
    <property type="reaction ID" value="UER00875"/>
</dbReference>
<accession>D0LL25</accession>
<keyword evidence="5 7" id="KW-0486">Methionine biosynthesis</keyword>
<evidence type="ECO:0000256" key="7">
    <source>
        <dbReference type="HAMAP-Rule" id="MF_01677"/>
    </source>
</evidence>
<dbReference type="InterPro" id="IPR027514">
    <property type="entry name" value="Salvage_MtnB_euk"/>
</dbReference>
<dbReference type="AlphaFoldDB" id="D0LL25"/>
<comment type="catalytic activity">
    <reaction evidence="7">
        <text>5-(methylsulfanyl)-D-ribulose 1-phosphate = 5-methylsulfanyl-2,3-dioxopentyl phosphate + H2O</text>
        <dbReference type="Rhea" id="RHEA:15549"/>
        <dbReference type="ChEBI" id="CHEBI:15377"/>
        <dbReference type="ChEBI" id="CHEBI:58548"/>
        <dbReference type="ChEBI" id="CHEBI:58828"/>
        <dbReference type="EC" id="4.2.1.109"/>
    </reaction>
</comment>
<feature type="binding site" evidence="7">
    <location>
        <position position="100"/>
    </location>
    <ligand>
        <name>Zn(2+)</name>
        <dbReference type="ChEBI" id="CHEBI:29105"/>
    </ligand>
</feature>
<dbReference type="GO" id="GO:0008270">
    <property type="term" value="F:zinc ion binding"/>
    <property type="evidence" value="ECO:0007669"/>
    <property type="project" value="UniProtKB-UniRule"/>
</dbReference>
<keyword evidence="3 7" id="KW-0479">Metal-binding</keyword>
<dbReference type="InterPro" id="IPR017714">
    <property type="entry name" value="MethylthioRu-1-P_deHdtase_MtnB"/>
</dbReference>
<keyword evidence="4 7" id="KW-0862">Zinc</keyword>
<evidence type="ECO:0000256" key="3">
    <source>
        <dbReference type="ARBA" id="ARBA00022723"/>
    </source>
</evidence>
<dbReference type="HAMAP" id="MF_03116">
    <property type="entry name" value="Salvage_MtnB_euk"/>
    <property type="match status" value="1"/>
</dbReference>
<dbReference type="Gene3D" id="3.40.225.10">
    <property type="entry name" value="Class II aldolase/adducin N-terminal domain"/>
    <property type="match status" value="1"/>
</dbReference>
<dbReference type="NCBIfam" id="TIGR03328">
    <property type="entry name" value="salvage_mtnB"/>
    <property type="match status" value="1"/>
</dbReference>
<feature type="domain" description="Class II aldolase/adducin N-terminal" evidence="9">
    <location>
        <begin position="9"/>
        <end position="198"/>
    </location>
</feature>
<keyword evidence="1" id="KW-0963">Cytoplasm</keyword>
<comment type="cofactor">
    <cofactor evidence="7">
        <name>Zn(2+)</name>
        <dbReference type="ChEBI" id="CHEBI:29105"/>
    </cofactor>
    <text evidence="7">Binds 1 zinc ion per subunit.</text>
</comment>
<comment type="pathway">
    <text evidence="7">Amino-acid biosynthesis; L-methionine biosynthesis via salvage pathway; L-methionine from S-methyl-5-thio-alpha-D-ribose 1-phosphate: step 2/6.</text>
</comment>
<feature type="region of interest" description="Disordered" evidence="8">
    <location>
        <begin position="204"/>
        <end position="226"/>
    </location>
</feature>
<evidence type="ECO:0000256" key="8">
    <source>
        <dbReference type="SAM" id="MobiDB-lite"/>
    </source>
</evidence>
<evidence type="ECO:0000313" key="11">
    <source>
        <dbReference type="Proteomes" id="UP000001880"/>
    </source>
</evidence>
<dbReference type="PANTHER" id="PTHR10640:SF7">
    <property type="entry name" value="METHYLTHIORIBULOSE-1-PHOSPHATE DEHYDRATASE"/>
    <property type="match status" value="1"/>
</dbReference>
<dbReference type="Proteomes" id="UP000001880">
    <property type="component" value="Chromosome"/>
</dbReference>
<dbReference type="KEGG" id="hoh:Hoch_4248"/>
<keyword evidence="6 7" id="KW-0456">Lyase</keyword>
<keyword evidence="11" id="KW-1185">Reference proteome</keyword>
<organism evidence="10 11">
    <name type="scientific">Haliangium ochraceum (strain DSM 14365 / JCM 11303 / SMP-2)</name>
    <dbReference type="NCBI Taxonomy" id="502025"/>
    <lineage>
        <taxon>Bacteria</taxon>
        <taxon>Pseudomonadati</taxon>
        <taxon>Myxococcota</taxon>
        <taxon>Polyangia</taxon>
        <taxon>Haliangiales</taxon>
        <taxon>Kofleriaceae</taxon>
        <taxon>Haliangium</taxon>
    </lineage>
</organism>
<dbReference type="GO" id="GO:0046570">
    <property type="term" value="F:methylthioribulose 1-phosphate dehydratase activity"/>
    <property type="evidence" value="ECO:0007669"/>
    <property type="project" value="UniProtKB-UniRule"/>
</dbReference>
<dbReference type="GO" id="GO:0019509">
    <property type="term" value="P:L-methionine salvage from methylthioadenosine"/>
    <property type="evidence" value="ECO:0007669"/>
    <property type="project" value="UniProtKB-UniRule"/>
</dbReference>
<dbReference type="InterPro" id="IPR036409">
    <property type="entry name" value="Aldolase_II/adducin_N_sf"/>
</dbReference>
<comment type="similarity">
    <text evidence="7">Belongs to the aldolase class II family. MtnB subfamily.</text>
</comment>
<dbReference type="GO" id="GO:0005737">
    <property type="term" value="C:cytoplasm"/>
    <property type="evidence" value="ECO:0007669"/>
    <property type="project" value="UniProtKB-UniRule"/>
</dbReference>
<feature type="binding site" evidence="7">
    <location>
        <position position="98"/>
    </location>
    <ligand>
        <name>Zn(2+)</name>
        <dbReference type="ChEBI" id="CHEBI:29105"/>
    </ligand>
</feature>
<dbReference type="RefSeq" id="WP_012829343.1">
    <property type="nucleotide sequence ID" value="NC_013440.1"/>
</dbReference>
<dbReference type="HOGENOM" id="CLU_006033_4_0_7"/>
<dbReference type="PANTHER" id="PTHR10640">
    <property type="entry name" value="METHYLTHIORIBULOSE-1-PHOSPHATE DEHYDRATASE"/>
    <property type="match status" value="1"/>
</dbReference>
<dbReference type="EMBL" id="CP001804">
    <property type="protein sequence ID" value="ACY16745.1"/>
    <property type="molecule type" value="Genomic_DNA"/>
</dbReference>
<dbReference type="Pfam" id="PF00596">
    <property type="entry name" value="Aldolase_II"/>
    <property type="match status" value="1"/>
</dbReference>